<dbReference type="Gene3D" id="3.40.50.720">
    <property type="entry name" value="NAD(P)-binding Rossmann-like Domain"/>
    <property type="match status" value="1"/>
</dbReference>
<keyword evidence="3 5" id="KW-0521">NADP</keyword>
<dbReference type="InterPro" id="IPR000534">
    <property type="entry name" value="Semialdehyde_DH_NAD-bd"/>
</dbReference>
<evidence type="ECO:0000256" key="5">
    <source>
        <dbReference type="HAMAP-Rule" id="MF_00150"/>
    </source>
</evidence>
<feature type="active site" evidence="5">
    <location>
        <position position="148"/>
    </location>
</feature>
<dbReference type="GO" id="GO:0006526">
    <property type="term" value="P:L-arginine biosynthetic process"/>
    <property type="evidence" value="ECO:0007669"/>
    <property type="project" value="UniProtKB-UniRule"/>
</dbReference>
<dbReference type="GO" id="GO:0005737">
    <property type="term" value="C:cytoplasm"/>
    <property type="evidence" value="ECO:0007669"/>
    <property type="project" value="UniProtKB-SubCell"/>
</dbReference>
<gene>
    <name evidence="5 7" type="primary">argC</name>
    <name evidence="7" type="ORF">DLJ59_24800</name>
</gene>
<protein>
    <recommendedName>
        <fullName evidence="5">N-acetyl-gamma-glutamyl-phosphate reductase</fullName>
        <shortName evidence="5">AGPR</shortName>
        <ecNumber evidence="5">1.2.1.38</ecNumber>
    </recommendedName>
    <alternativeName>
        <fullName evidence="5">N-acetyl-glutamate semialdehyde dehydrogenase</fullName>
        <shortName evidence="5">NAGSA dehydrogenase</shortName>
    </alternativeName>
</protein>
<dbReference type="SMART" id="SM00859">
    <property type="entry name" value="Semialdhyde_dh"/>
    <property type="match status" value="1"/>
</dbReference>
<evidence type="ECO:0000313" key="8">
    <source>
        <dbReference type="Proteomes" id="UP000282312"/>
    </source>
</evidence>
<dbReference type="OrthoDB" id="9801289at2"/>
<keyword evidence="8" id="KW-1185">Reference proteome</keyword>
<dbReference type="AlphaFoldDB" id="A0A3N9WET7"/>
<dbReference type="Proteomes" id="UP000282312">
    <property type="component" value="Unassembled WGS sequence"/>
</dbReference>
<keyword evidence="1 5" id="KW-0055">Arginine biosynthesis</keyword>
<dbReference type="InterPro" id="IPR036291">
    <property type="entry name" value="NAD(P)-bd_dom_sf"/>
</dbReference>
<evidence type="ECO:0000256" key="2">
    <source>
        <dbReference type="ARBA" id="ARBA00022605"/>
    </source>
</evidence>
<evidence type="ECO:0000313" key="7">
    <source>
        <dbReference type="EMBL" id="RQW99404.1"/>
    </source>
</evidence>
<evidence type="ECO:0000259" key="6">
    <source>
        <dbReference type="SMART" id="SM00859"/>
    </source>
</evidence>
<dbReference type="EC" id="1.2.1.38" evidence="5"/>
<evidence type="ECO:0000256" key="1">
    <source>
        <dbReference type="ARBA" id="ARBA00022571"/>
    </source>
</evidence>
<proteinExistence type="inferred from homology"/>
<organism evidence="7 8">
    <name type="scientific">Micromonospora inaquosa</name>
    <dbReference type="NCBI Taxonomy" id="2203716"/>
    <lineage>
        <taxon>Bacteria</taxon>
        <taxon>Bacillati</taxon>
        <taxon>Actinomycetota</taxon>
        <taxon>Actinomycetes</taxon>
        <taxon>Micromonosporales</taxon>
        <taxon>Micromonosporaceae</taxon>
        <taxon>Micromonospora</taxon>
    </lineage>
</organism>
<dbReference type="SUPFAM" id="SSF55347">
    <property type="entry name" value="Glyceraldehyde-3-phosphate dehydrogenase-like, C-terminal domain"/>
    <property type="match status" value="1"/>
</dbReference>
<dbReference type="InterPro" id="IPR000706">
    <property type="entry name" value="AGPR_type-1"/>
</dbReference>
<evidence type="ECO:0000256" key="3">
    <source>
        <dbReference type="ARBA" id="ARBA00022857"/>
    </source>
</evidence>
<name>A0A3N9WET7_9ACTN</name>
<dbReference type="GO" id="GO:0003942">
    <property type="term" value="F:N-acetyl-gamma-glutamyl-phosphate reductase activity"/>
    <property type="evidence" value="ECO:0007669"/>
    <property type="project" value="UniProtKB-UniRule"/>
</dbReference>
<dbReference type="HAMAP" id="MF_00150">
    <property type="entry name" value="ArgC_type1"/>
    <property type="match status" value="1"/>
</dbReference>
<accession>A0A3N9WET7</accession>
<dbReference type="GO" id="GO:0070401">
    <property type="term" value="F:NADP+ binding"/>
    <property type="evidence" value="ECO:0007669"/>
    <property type="project" value="InterPro"/>
</dbReference>
<dbReference type="Pfam" id="PF01118">
    <property type="entry name" value="Semialdhyde_dh"/>
    <property type="match status" value="1"/>
</dbReference>
<sequence length="342" mass="36023">MSEHISAAVLGGSGFIGAELIRLLAAHPGVVPTFVSSARHAGQRVGQVVPGLRNSAIGGHHMRKLDEMPDVDVAFACLPNGVLPSVLDDVANRAKVVINLAGDYRLRQSDQVERHYPASAGGWRQPIPYHIPEFAPTPTESVLNLPGCMAAATIYALYPLFQADLAAEDVVVDAKSGSSGSGTGSVEHPAVRDGNVRVHRLHGHRHAPEVRQALTDLTGRAPDLQFSTFSLPVARGVMVSAYGRLKPGTGESDVRRAFARSYADAPFVRVAGGRSPMGMPMLKTVVGSNVAEVGVAVAGDRWVVVSALDNLIKGGAGQAVQTLNRIHGMDERLGLPEAGGWP</sequence>
<dbReference type="PANTHER" id="PTHR32338">
    <property type="entry name" value="N-ACETYL-GAMMA-GLUTAMYL-PHOSPHATE REDUCTASE, CHLOROPLASTIC-RELATED-RELATED"/>
    <property type="match status" value="1"/>
</dbReference>
<reference evidence="7 8" key="1">
    <citation type="submission" date="2018-05" db="EMBL/GenBank/DDBJ databases">
        <title>Micromonospora from Atacama Desert.</title>
        <authorList>
            <person name="Carro L."/>
            <person name="Goodfellow M."/>
            <person name="Klenk H.-P."/>
        </authorList>
    </citation>
    <scope>NUCLEOTIDE SEQUENCE [LARGE SCALE GENOMIC DNA]</scope>
    <source>
        <strain evidence="7 8">LB39</strain>
    </source>
</reference>
<dbReference type="EMBL" id="QGSZ01000270">
    <property type="protein sequence ID" value="RQW99404.1"/>
    <property type="molecule type" value="Genomic_DNA"/>
</dbReference>
<keyword evidence="5" id="KW-0963">Cytoplasm</keyword>
<comment type="pathway">
    <text evidence="5">Amino-acid biosynthesis; L-arginine biosynthesis; N(2)-acetyl-L-ornithine from L-glutamate: step 3/4.</text>
</comment>
<dbReference type="Pfam" id="PF22698">
    <property type="entry name" value="Semialdhyde_dhC_1"/>
    <property type="match status" value="1"/>
</dbReference>
<keyword evidence="4 5" id="KW-0560">Oxidoreductase</keyword>
<dbReference type="GO" id="GO:0051287">
    <property type="term" value="F:NAD binding"/>
    <property type="evidence" value="ECO:0007669"/>
    <property type="project" value="InterPro"/>
</dbReference>
<comment type="caution">
    <text evidence="7">The sequence shown here is derived from an EMBL/GenBank/DDBJ whole genome shotgun (WGS) entry which is preliminary data.</text>
</comment>
<comment type="subcellular location">
    <subcellularLocation>
        <location evidence="5">Cytoplasm</location>
    </subcellularLocation>
</comment>
<dbReference type="InterPro" id="IPR058924">
    <property type="entry name" value="AGPR_dimerisation_dom"/>
</dbReference>
<dbReference type="InterPro" id="IPR050085">
    <property type="entry name" value="AGPR"/>
</dbReference>
<keyword evidence="2 5" id="KW-0028">Amino-acid biosynthesis</keyword>
<evidence type="ECO:0000256" key="4">
    <source>
        <dbReference type="ARBA" id="ARBA00023002"/>
    </source>
</evidence>
<comment type="function">
    <text evidence="5">Catalyzes the NADPH-dependent reduction of N-acetyl-5-glutamyl phosphate to yield N-acetyl-L-glutamate 5-semialdehyde.</text>
</comment>
<dbReference type="Gene3D" id="3.30.360.10">
    <property type="entry name" value="Dihydrodipicolinate Reductase, domain 2"/>
    <property type="match status" value="1"/>
</dbReference>
<dbReference type="PANTHER" id="PTHR32338:SF10">
    <property type="entry name" value="N-ACETYL-GAMMA-GLUTAMYL-PHOSPHATE REDUCTASE, CHLOROPLASTIC-RELATED"/>
    <property type="match status" value="1"/>
</dbReference>
<dbReference type="UniPathway" id="UPA00068">
    <property type="reaction ID" value="UER00108"/>
</dbReference>
<comment type="similarity">
    <text evidence="5">Belongs to the NAGSA dehydrogenase family. Type 1 subfamily.</text>
</comment>
<comment type="catalytic activity">
    <reaction evidence="5">
        <text>N-acetyl-L-glutamate 5-semialdehyde + phosphate + NADP(+) = N-acetyl-L-glutamyl 5-phosphate + NADPH + H(+)</text>
        <dbReference type="Rhea" id="RHEA:21588"/>
        <dbReference type="ChEBI" id="CHEBI:15378"/>
        <dbReference type="ChEBI" id="CHEBI:29123"/>
        <dbReference type="ChEBI" id="CHEBI:43474"/>
        <dbReference type="ChEBI" id="CHEBI:57783"/>
        <dbReference type="ChEBI" id="CHEBI:57936"/>
        <dbReference type="ChEBI" id="CHEBI:58349"/>
        <dbReference type="EC" id="1.2.1.38"/>
    </reaction>
</comment>
<dbReference type="SUPFAM" id="SSF51735">
    <property type="entry name" value="NAD(P)-binding Rossmann-fold domains"/>
    <property type="match status" value="1"/>
</dbReference>
<dbReference type="NCBIfam" id="TIGR01850">
    <property type="entry name" value="argC"/>
    <property type="match status" value="1"/>
</dbReference>
<feature type="domain" description="Semialdehyde dehydrogenase NAD-binding" evidence="6">
    <location>
        <begin position="6"/>
        <end position="115"/>
    </location>
</feature>
<dbReference type="RefSeq" id="WP_124775001.1">
    <property type="nucleotide sequence ID" value="NZ_QGSZ01000270.1"/>
</dbReference>